<dbReference type="InterPro" id="IPR000477">
    <property type="entry name" value="RT_dom"/>
</dbReference>
<protein>
    <recommendedName>
        <fullName evidence="1">Reverse transcriptase domain-containing protein</fullName>
    </recommendedName>
</protein>
<evidence type="ECO:0000259" key="1">
    <source>
        <dbReference type="Pfam" id="PF00078"/>
    </source>
</evidence>
<dbReference type="EMBL" id="BPLQ01004057">
    <property type="protein sequence ID" value="GIY05116.1"/>
    <property type="molecule type" value="Genomic_DNA"/>
</dbReference>
<gene>
    <name evidence="2" type="primary">R1A1-elementORF2_491</name>
    <name evidence="2" type="ORF">CDAR_120901</name>
</gene>
<evidence type="ECO:0000313" key="3">
    <source>
        <dbReference type="Proteomes" id="UP001054837"/>
    </source>
</evidence>
<dbReference type="SUPFAM" id="SSF53098">
    <property type="entry name" value="Ribonuclease H-like"/>
    <property type="match status" value="1"/>
</dbReference>
<keyword evidence="3" id="KW-1185">Reference proteome</keyword>
<proteinExistence type="predicted"/>
<comment type="caution">
    <text evidence="2">The sequence shown here is derived from an EMBL/GenBank/DDBJ whole genome shotgun (WGS) entry which is preliminary data.</text>
</comment>
<dbReference type="Pfam" id="PF00078">
    <property type="entry name" value="RVT_1"/>
    <property type="match status" value="1"/>
</dbReference>
<evidence type="ECO:0000313" key="2">
    <source>
        <dbReference type="EMBL" id="GIY05116.1"/>
    </source>
</evidence>
<reference evidence="2 3" key="1">
    <citation type="submission" date="2021-06" db="EMBL/GenBank/DDBJ databases">
        <title>Caerostris darwini draft genome.</title>
        <authorList>
            <person name="Kono N."/>
            <person name="Arakawa K."/>
        </authorList>
    </citation>
    <scope>NUCLEOTIDE SEQUENCE [LARGE SCALE GENOMIC DNA]</scope>
</reference>
<dbReference type="GO" id="GO:0003676">
    <property type="term" value="F:nucleic acid binding"/>
    <property type="evidence" value="ECO:0007669"/>
    <property type="project" value="InterPro"/>
</dbReference>
<feature type="domain" description="Reverse transcriptase" evidence="1">
    <location>
        <begin position="91"/>
        <end position="167"/>
    </location>
</feature>
<sequence length="307" mass="35452">MEDKIDINKLTSGEINDLISKLQESILDSLSTKVNPAHKPSTNNRKRRYTIWWTRQLEIKRSRTRALRRLFQKDPVWKVARVVLLNKDNKELDHPSHFRPICILPCWGKVLDKIICDRLSYHLEADNLLNNGQFGFRKNRSKRFHKISKENNKITLPISIDMSNAFNACYKTVATDSLQVLSGIPPLDTKLRYQQVLHRLKILKEAIQIRDLAIQPNNFSFLKPIIPPWSRCSIKWSIFKQELPGLSIFTDGSKMNGKVGGAFVVFNHHLEVHHQCFRLSDNATVYSAELLAIKEAAEYAILNSLPM</sequence>
<dbReference type="PANTHER" id="PTHR19446">
    <property type="entry name" value="REVERSE TRANSCRIPTASES"/>
    <property type="match status" value="1"/>
</dbReference>
<dbReference type="Proteomes" id="UP001054837">
    <property type="component" value="Unassembled WGS sequence"/>
</dbReference>
<name>A0AAV4Q7Y5_9ARAC</name>
<accession>A0AAV4Q7Y5</accession>
<organism evidence="2 3">
    <name type="scientific">Caerostris darwini</name>
    <dbReference type="NCBI Taxonomy" id="1538125"/>
    <lineage>
        <taxon>Eukaryota</taxon>
        <taxon>Metazoa</taxon>
        <taxon>Ecdysozoa</taxon>
        <taxon>Arthropoda</taxon>
        <taxon>Chelicerata</taxon>
        <taxon>Arachnida</taxon>
        <taxon>Araneae</taxon>
        <taxon>Araneomorphae</taxon>
        <taxon>Entelegynae</taxon>
        <taxon>Araneoidea</taxon>
        <taxon>Araneidae</taxon>
        <taxon>Caerostris</taxon>
    </lineage>
</organism>
<dbReference type="Gene3D" id="3.30.420.10">
    <property type="entry name" value="Ribonuclease H-like superfamily/Ribonuclease H"/>
    <property type="match status" value="1"/>
</dbReference>
<dbReference type="InterPro" id="IPR036397">
    <property type="entry name" value="RNaseH_sf"/>
</dbReference>
<dbReference type="InterPro" id="IPR012337">
    <property type="entry name" value="RNaseH-like_sf"/>
</dbReference>
<dbReference type="AlphaFoldDB" id="A0AAV4Q7Y5"/>